<dbReference type="GO" id="GO:0005739">
    <property type="term" value="C:mitochondrion"/>
    <property type="evidence" value="ECO:0007669"/>
    <property type="project" value="TreeGrafter"/>
</dbReference>
<dbReference type="GO" id="GO:0016491">
    <property type="term" value="F:oxidoreductase activity"/>
    <property type="evidence" value="ECO:0007669"/>
    <property type="project" value="InterPro"/>
</dbReference>
<organism evidence="2 3">
    <name type="scientific">Parascedosporium putredinis</name>
    <dbReference type="NCBI Taxonomy" id="1442378"/>
    <lineage>
        <taxon>Eukaryota</taxon>
        <taxon>Fungi</taxon>
        <taxon>Dikarya</taxon>
        <taxon>Ascomycota</taxon>
        <taxon>Pezizomycotina</taxon>
        <taxon>Sordariomycetes</taxon>
        <taxon>Hypocreomycetidae</taxon>
        <taxon>Microascales</taxon>
        <taxon>Microascaceae</taxon>
        <taxon>Parascedosporium</taxon>
    </lineage>
</organism>
<dbReference type="InterPro" id="IPR036291">
    <property type="entry name" value="NAD(P)-bd_dom_sf"/>
</dbReference>
<dbReference type="InterPro" id="IPR020843">
    <property type="entry name" value="ER"/>
</dbReference>
<dbReference type="SMART" id="SM00829">
    <property type="entry name" value="PKS_ER"/>
    <property type="match status" value="1"/>
</dbReference>
<evidence type="ECO:0000313" key="3">
    <source>
        <dbReference type="Proteomes" id="UP000838763"/>
    </source>
</evidence>
<dbReference type="Proteomes" id="UP000838763">
    <property type="component" value="Unassembled WGS sequence"/>
</dbReference>
<dbReference type="SUPFAM" id="SSF50129">
    <property type="entry name" value="GroES-like"/>
    <property type="match status" value="1"/>
</dbReference>
<dbReference type="PANTHER" id="PTHR11695:SF294">
    <property type="entry name" value="RETICULON-4-INTERACTING PROTEIN 1, MITOCHONDRIAL"/>
    <property type="match status" value="1"/>
</dbReference>
<sequence length="267" mass="28664">MASTMKAWHFTSPGTISKILSLADNTPKPADEEIKNGRILIKVARACINPADYKVPELGQVSRALVSYPKTPGMDLCGRVVAVADDVHDVEVGRLVIARVNPLGSRGALSEYAIAELDGYGTIADDIDLDQAAGAPTAALTAFQTIAPYVKKGDKVFINGGSGGVGTFGIQIAKILGCHCNVIEELESRGEQFAVVVDNVGDSPANLFNECHKFLVPDKNGGYVFVGGHLASWMEEGRLKTVVDSVFEFDQAHEAFEHLKRDHVLEK</sequence>
<dbReference type="InterPro" id="IPR050700">
    <property type="entry name" value="YIM1/Zinc_Alcohol_DH_Fams"/>
</dbReference>
<dbReference type="CDD" id="cd08267">
    <property type="entry name" value="MDR1"/>
    <property type="match status" value="1"/>
</dbReference>
<protein>
    <recommendedName>
        <fullName evidence="1">Enoyl reductase (ER) domain-containing protein</fullName>
    </recommendedName>
</protein>
<dbReference type="InterPro" id="IPR013154">
    <property type="entry name" value="ADH-like_N"/>
</dbReference>
<feature type="domain" description="Enoyl reductase (ER)" evidence="1">
    <location>
        <begin position="14"/>
        <end position="265"/>
    </location>
</feature>
<dbReference type="SUPFAM" id="SSF51735">
    <property type="entry name" value="NAD(P)-binding Rossmann-fold domains"/>
    <property type="match status" value="1"/>
</dbReference>
<evidence type="ECO:0000259" key="1">
    <source>
        <dbReference type="SMART" id="SM00829"/>
    </source>
</evidence>
<dbReference type="Pfam" id="PF13602">
    <property type="entry name" value="ADH_zinc_N_2"/>
    <property type="match status" value="1"/>
</dbReference>
<dbReference type="InterPro" id="IPR011032">
    <property type="entry name" value="GroES-like_sf"/>
</dbReference>
<dbReference type="Gene3D" id="3.90.180.10">
    <property type="entry name" value="Medium-chain alcohol dehydrogenases, catalytic domain"/>
    <property type="match status" value="2"/>
</dbReference>
<dbReference type="PANTHER" id="PTHR11695">
    <property type="entry name" value="ALCOHOL DEHYDROGENASE RELATED"/>
    <property type="match status" value="1"/>
</dbReference>
<accession>A0A9P1MA86</accession>
<keyword evidence="3" id="KW-1185">Reference proteome</keyword>
<gene>
    <name evidence="2" type="ORF">PPNO1_LOCUS5223</name>
</gene>
<dbReference type="OrthoDB" id="201656at2759"/>
<comment type="caution">
    <text evidence="2">The sequence shown here is derived from an EMBL/GenBank/DDBJ whole genome shotgun (WGS) entry which is preliminary data.</text>
</comment>
<reference evidence="2" key="1">
    <citation type="submission" date="2022-11" db="EMBL/GenBank/DDBJ databases">
        <authorList>
            <person name="Scott C."/>
            <person name="Bruce N."/>
        </authorList>
    </citation>
    <scope>NUCLEOTIDE SEQUENCE</scope>
</reference>
<dbReference type="EMBL" id="CALLCH030000012">
    <property type="protein sequence ID" value="CAI4215513.1"/>
    <property type="molecule type" value="Genomic_DNA"/>
</dbReference>
<dbReference type="Pfam" id="PF08240">
    <property type="entry name" value="ADH_N"/>
    <property type="match status" value="1"/>
</dbReference>
<dbReference type="AlphaFoldDB" id="A0A9P1MA86"/>
<proteinExistence type="predicted"/>
<evidence type="ECO:0000313" key="2">
    <source>
        <dbReference type="EMBL" id="CAI4215513.1"/>
    </source>
</evidence>
<dbReference type="Gene3D" id="3.40.50.720">
    <property type="entry name" value="NAD(P)-binding Rossmann-like Domain"/>
    <property type="match status" value="2"/>
</dbReference>
<name>A0A9P1MA86_9PEZI</name>